<evidence type="ECO:0000313" key="1">
    <source>
        <dbReference type="EMBL" id="PMD63798.1"/>
    </source>
</evidence>
<accession>A0A2J6TLD7</accession>
<evidence type="ECO:0000313" key="2">
    <source>
        <dbReference type="Proteomes" id="UP000235371"/>
    </source>
</evidence>
<dbReference type="InParanoid" id="A0A2J6TLD7"/>
<dbReference type="RefSeq" id="XP_024740702.1">
    <property type="nucleotide sequence ID" value="XM_024888342.1"/>
</dbReference>
<dbReference type="Proteomes" id="UP000235371">
    <property type="component" value="Unassembled WGS sequence"/>
</dbReference>
<protein>
    <recommendedName>
        <fullName evidence="3">Heterokaryon incompatibility domain-containing protein</fullName>
    </recommendedName>
</protein>
<dbReference type="AlphaFoldDB" id="A0A2J6TLD7"/>
<reference evidence="1 2" key="1">
    <citation type="submission" date="2016-04" db="EMBL/GenBank/DDBJ databases">
        <title>A degradative enzymes factory behind the ericoid mycorrhizal symbiosis.</title>
        <authorList>
            <consortium name="DOE Joint Genome Institute"/>
            <person name="Martino E."/>
            <person name="Morin E."/>
            <person name="Grelet G."/>
            <person name="Kuo A."/>
            <person name="Kohler A."/>
            <person name="Daghino S."/>
            <person name="Barry K."/>
            <person name="Choi C."/>
            <person name="Cichocki N."/>
            <person name="Clum A."/>
            <person name="Copeland A."/>
            <person name="Hainaut M."/>
            <person name="Haridas S."/>
            <person name="Labutti K."/>
            <person name="Lindquist E."/>
            <person name="Lipzen A."/>
            <person name="Khouja H.-R."/>
            <person name="Murat C."/>
            <person name="Ohm R."/>
            <person name="Olson A."/>
            <person name="Spatafora J."/>
            <person name="Veneault-Fourrey C."/>
            <person name="Henrissat B."/>
            <person name="Grigoriev I."/>
            <person name="Martin F."/>
            <person name="Perotto S."/>
        </authorList>
    </citation>
    <scope>NUCLEOTIDE SEQUENCE [LARGE SCALE GENOMIC DNA]</scope>
    <source>
        <strain evidence="1 2">E</strain>
    </source>
</reference>
<dbReference type="EMBL" id="KZ613779">
    <property type="protein sequence ID" value="PMD63798.1"/>
    <property type="molecule type" value="Genomic_DNA"/>
</dbReference>
<name>A0A2J6TLD7_9HELO</name>
<sequence length="81" mass="9311">IIKLSYISPLNTNEHEIRLVRAASEEVSCHVETANLDLSPSHKALSYEWGAENGPEREVILDSGRVSVRENLWWALYYLRD</sequence>
<evidence type="ECO:0008006" key="3">
    <source>
        <dbReference type="Google" id="ProtNLM"/>
    </source>
</evidence>
<proteinExistence type="predicted"/>
<organism evidence="1 2">
    <name type="scientific">Hyaloscypha bicolor E</name>
    <dbReference type="NCBI Taxonomy" id="1095630"/>
    <lineage>
        <taxon>Eukaryota</taxon>
        <taxon>Fungi</taxon>
        <taxon>Dikarya</taxon>
        <taxon>Ascomycota</taxon>
        <taxon>Pezizomycotina</taxon>
        <taxon>Leotiomycetes</taxon>
        <taxon>Helotiales</taxon>
        <taxon>Hyaloscyphaceae</taxon>
        <taxon>Hyaloscypha</taxon>
        <taxon>Hyaloscypha bicolor</taxon>
    </lineage>
</organism>
<dbReference type="GeneID" id="36596418"/>
<keyword evidence="2" id="KW-1185">Reference proteome</keyword>
<feature type="non-terminal residue" evidence="1">
    <location>
        <position position="1"/>
    </location>
</feature>
<gene>
    <name evidence="1" type="ORF">K444DRAFT_715046</name>
</gene>